<dbReference type="Pfam" id="PF18885">
    <property type="entry name" value="DUF5648"/>
    <property type="match status" value="1"/>
</dbReference>
<keyword evidence="3" id="KW-0732">Signal</keyword>
<dbReference type="InterPro" id="IPR022038">
    <property type="entry name" value="Ig-like_bact"/>
</dbReference>
<evidence type="ECO:0000256" key="2">
    <source>
        <dbReference type="SAM" id="MobiDB-lite"/>
    </source>
</evidence>
<evidence type="ECO:0000256" key="3">
    <source>
        <dbReference type="SAM" id="SignalP"/>
    </source>
</evidence>
<feature type="signal peptide" evidence="3">
    <location>
        <begin position="1"/>
        <end position="30"/>
    </location>
</feature>
<feature type="chain" id="PRO_5019213002" evidence="3">
    <location>
        <begin position="31"/>
        <end position="1389"/>
    </location>
</feature>
<sequence>MIGKKLLGGAVAVSMALSGMMLVSSAPALAAENEPQAATGTAYYVDCSAQSGGDGTESSPFNSFAAANAQAAKLAAGDQLLFKRGTTCTSEEQSIDGASVKAALRIVNVQGTEANPIIIGAYGDGDSAPVLAGDGVSETVLLRNAQYVTVENLEVTNTDKDAADQYKYMRRGIVAENDNAGKLGGIVIRNNNVHDIYGETQKDLGGSAGIQLETYGRSIPVEGAKQTKAGIKTDDSRKTRSWFDDVQIVGNAITNVTRSGINMSTDFRCREDVAWDCAVSGSLRDDFSWTPNRNIYIAGNTLNTIGGDGIVVQMSDGAVVEKNYLSNAASKQMNGSNAGIWNWNADNTLFQYNEVTNTQKKAGNNDGTAWDFDYGTRGTVFQYNYSHGNAGGATLVCACTNWMGTKENIGLAEGGVFRYNLSVNDGVAANKDADAVADTYRTMQLYGITDWNFYNNTVVLPEGNNVTFAGTTNSDGAGVSYSNNVIIAQNGTSMADQNAKVADDTFQLNYGNNLYVGGDEAKWVKVGENGNTHVALSDYLAATGVDLAAVAKGDLSSLYSSSATDYAAGKGRAMATDDLPITISNKYLTSASALKTLDFPQGFDHAAQAYGTQHVVSGWSAPAVGAFQGSDTTETGTIGDLAAGATKTIDVPGNATLEITATTADDAVLEVSLDNNRGYVQKTAGAGKQVLHVRTASDVSKLTLTNSGKTAAVADVNVKTVHDQLWDGSFESVYQSGSGGNGVSPWASASNDHSVSRDNNNTSRVKRYRSDVNQKNAVVSGERAAKLGKLDGVNFTQIDQRNIPAQPGKTYELGFWITTGASTDDASTVTATVNSRKEGSGAGGNFGQYKDQLLAKSVDAATAKGGDKVYVSGTFTVPWDAAADSALWVNIAQNDLADGSFAYVDNVTLVEVEAPSTDIASIAVAQQPAKTVYSTGEELDADGLEITATLTDGTTRVLSASEYTLLGFDSSKDGVISVTVKLNADGSKTAEFRVRVKNVVNLANKFCSTAEASDVQTKWGTSKASYTCDNDLSTNWSNWKDKDEDAAANPSWLNWTFDQKYQLSKLEFYLDQTKAEAAPSEFKVQYLDENDKDWVDADIVGKPDAANYKTPTIVDLSGLPATKAIQLVLTPANYGTDSPFSKVAEVKIFQAEEESEALKNLNAEIKKVEAENLQESEYTADSWAAYSSALASAKKIATDDFSVDDDFTAALNTLTTARKGLEKKPSTGGNTGGNTGGSTGGETTPSEPDKPDQTVKTIDVYRLYNPNSGLHHYTTSAYERDVLVKAGWNFEGVAFKQPTKGTPVYRLYNPNNGNHHWTASKAEYDTRVAEGWHGENIAWYQAADGDVTVWRAYNPNNGEHLYTTSEYEYQVVTTQQGWQAENIAWKTVK</sequence>
<feature type="domain" description="DUF5648" evidence="6">
    <location>
        <begin position="1260"/>
        <end position="1387"/>
    </location>
</feature>
<organism evidence="7 8">
    <name type="scientific">Bifidobacterium goeldii</name>
    <dbReference type="NCBI Taxonomy" id="2306975"/>
    <lineage>
        <taxon>Bacteria</taxon>
        <taxon>Bacillati</taxon>
        <taxon>Actinomycetota</taxon>
        <taxon>Actinomycetes</taxon>
        <taxon>Bifidobacteriales</taxon>
        <taxon>Bifidobacteriaceae</taxon>
        <taxon>Bifidobacterium</taxon>
    </lineage>
</organism>
<keyword evidence="8" id="KW-1185">Reference proteome</keyword>
<name>A0A430FNB8_9BIFI</name>
<dbReference type="Pfam" id="PF00754">
    <property type="entry name" value="F5_F8_type_C"/>
    <property type="match status" value="1"/>
</dbReference>
<gene>
    <name evidence="7" type="ORF">D2E25_0641</name>
</gene>
<feature type="domain" description="Ig-like" evidence="5">
    <location>
        <begin position="927"/>
        <end position="996"/>
    </location>
</feature>
<feature type="domain" description="F5/8 type C" evidence="4">
    <location>
        <begin position="1011"/>
        <end position="1146"/>
    </location>
</feature>
<reference evidence="7 8" key="1">
    <citation type="submission" date="2018-09" db="EMBL/GenBank/DDBJ databases">
        <title>Characterization of the phylogenetic diversity of five novel species belonging to the genus Bifidobacterium.</title>
        <authorList>
            <person name="Lugli G.A."/>
            <person name="Duranti S."/>
            <person name="Milani C."/>
        </authorList>
    </citation>
    <scope>NUCLEOTIDE SEQUENCE [LARGE SCALE GENOMIC DNA]</scope>
    <source>
        <strain evidence="7 8">2034B</strain>
    </source>
</reference>
<feature type="compositionally biased region" description="Polar residues" evidence="2">
    <location>
        <begin position="747"/>
        <end position="761"/>
    </location>
</feature>
<accession>A0A430FNB8</accession>
<dbReference type="InterPro" id="IPR006626">
    <property type="entry name" value="PbH1"/>
</dbReference>
<dbReference type="Gene3D" id="2.160.20.10">
    <property type="entry name" value="Single-stranded right-handed beta-helix, Pectin lyase-like"/>
    <property type="match status" value="1"/>
</dbReference>
<evidence type="ECO:0000259" key="4">
    <source>
        <dbReference type="Pfam" id="PF00754"/>
    </source>
</evidence>
<dbReference type="SUPFAM" id="SSF49785">
    <property type="entry name" value="Galactose-binding domain-like"/>
    <property type="match status" value="1"/>
</dbReference>
<evidence type="ECO:0000259" key="5">
    <source>
        <dbReference type="Pfam" id="PF07523"/>
    </source>
</evidence>
<dbReference type="SMART" id="SM00710">
    <property type="entry name" value="PbH1"/>
    <property type="match status" value="7"/>
</dbReference>
<keyword evidence="1" id="KW-0175">Coiled coil</keyword>
<comment type="caution">
    <text evidence="7">The sequence shown here is derived from an EMBL/GenBank/DDBJ whole genome shotgun (WGS) entry which is preliminary data.</text>
</comment>
<dbReference type="RefSeq" id="WP_164514684.1">
    <property type="nucleotide sequence ID" value="NZ_QXGL01000001.1"/>
</dbReference>
<dbReference type="InterPro" id="IPR008979">
    <property type="entry name" value="Galactose-bd-like_sf"/>
</dbReference>
<feature type="region of interest" description="Disordered" evidence="2">
    <location>
        <begin position="740"/>
        <end position="761"/>
    </location>
</feature>
<dbReference type="Proteomes" id="UP000287533">
    <property type="component" value="Unassembled WGS sequence"/>
</dbReference>
<evidence type="ECO:0000259" key="6">
    <source>
        <dbReference type="Pfam" id="PF18885"/>
    </source>
</evidence>
<dbReference type="EMBL" id="QXGL01000001">
    <property type="protein sequence ID" value="RSX54333.1"/>
    <property type="molecule type" value="Genomic_DNA"/>
</dbReference>
<dbReference type="Gene3D" id="1.20.1270.90">
    <property type="entry name" value="AF1782-like"/>
    <property type="match status" value="1"/>
</dbReference>
<protein>
    <submittedName>
        <fullName evidence="7">Bacterial Ig-like domain (Group 3)</fullName>
    </submittedName>
</protein>
<dbReference type="InterPro" id="IPR000421">
    <property type="entry name" value="FA58C"/>
</dbReference>
<dbReference type="Gene3D" id="2.60.120.260">
    <property type="entry name" value="Galactose-binding domain-like"/>
    <property type="match status" value="1"/>
</dbReference>
<proteinExistence type="predicted"/>
<evidence type="ECO:0000256" key="1">
    <source>
        <dbReference type="SAM" id="Coils"/>
    </source>
</evidence>
<feature type="compositionally biased region" description="Gly residues" evidence="2">
    <location>
        <begin position="1229"/>
        <end position="1240"/>
    </location>
</feature>
<dbReference type="Pfam" id="PF07523">
    <property type="entry name" value="Big_3"/>
    <property type="match status" value="1"/>
</dbReference>
<feature type="coiled-coil region" evidence="1">
    <location>
        <begin position="1148"/>
        <end position="1178"/>
    </location>
</feature>
<dbReference type="InterPro" id="IPR011050">
    <property type="entry name" value="Pectin_lyase_fold/virulence"/>
</dbReference>
<evidence type="ECO:0000313" key="7">
    <source>
        <dbReference type="EMBL" id="RSX54333.1"/>
    </source>
</evidence>
<dbReference type="Gene3D" id="2.60.40.3630">
    <property type="match status" value="1"/>
</dbReference>
<dbReference type="InterPro" id="IPR012334">
    <property type="entry name" value="Pectin_lyas_fold"/>
</dbReference>
<feature type="region of interest" description="Disordered" evidence="2">
    <location>
        <begin position="1220"/>
        <end position="1254"/>
    </location>
</feature>
<evidence type="ECO:0000313" key="8">
    <source>
        <dbReference type="Proteomes" id="UP000287533"/>
    </source>
</evidence>
<dbReference type="InterPro" id="IPR043708">
    <property type="entry name" value="DUF5648"/>
</dbReference>
<dbReference type="SUPFAM" id="SSF51126">
    <property type="entry name" value="Pectin lyase-like"/>
    <property type="match status" value="1"/>
</dbReference>